<keyword evidence="2" id="KW-1185">Reference proteome</keyword>
<evidence type="ECO:0000313" key="1">
    <source>
        <dbReference type="EMBL" id="WTP70493.1"/>
    </source>
</evidence>
<accession>A0ABZ1KG11</accession>
<proteinExistence type="predicted"/>
<dbReference type="RefSeq" id="WP_365024291.1">
    <property type="nucleotide sequence ID" value="NZ_CP108136.1"/>
</dbReference>
<gene>
    <name evidence="1" type="ORF">OG560_34115</name>
</gene>
<protein>
    <submittedName>
        <fullName evidence="1">Uncharacterized protein</fullName>
    </submittedName>
</protein>
<dbReference type="Proteomes" id="UP001622496">
    <property type="component" value="Plasmid unnamed1"/>
</dbReference>
<dbReference type="EMBL" id="CP108136">
    <property type="protein sequence ID" value="WTP70493.1"/>
    <property type="molecule type" value="Genomic_DNA"/>
</dbReference>
<organism evidence="1 2">
    <name type="scientific">[Kitasatospora] papulosa</name>
    <dbReference type="NCBI Taxonomy" id="1464011"/>
    <lineage>
        <taxon>Bacteria</taxon>
        <taxon>Bacillati</taxon>
        <taxon>Actinomycetota</taxon>
        <taxon>Actinomycetes</taxon>
        <taxon>Kitasatosporales</taxon>
        <taxon>Streptomycetaceae</taxon>
        <taxon>Streptomyces</taxon>
    </lineage>
</organism>
<reference evidence="1 2" key="1">
    <citation type="submission" date="2022-10" db="EMBL/GenBank/DDBJ databases">
        <title>The complete genomes of actinobacterial strains from the NBC collection.</title>
        <authorList>
            <person name="Joergensen T.S."/>
            <person name="Alvarez Arevalo M."/>
            <person name="Sterndorff E.B."/>
            <person name="Faurdal D."/>
            <person name="Vuksanovic O."/>
            <person name="Mourched A.-S."/>
            <person name="Charusanti P."/>
            <person name="Shaw S."/>
            <person name="Blin K."/>
            <person name="Weber T."/>
        </authorList>
    </citation>
    <scope>NUCLEOTIDE SEQUENCE [LARGE SCALE GENOMIC DNA]</scope>
    <source>
        <strain evidence="1 2">NBC_00185</strain>
        <plasmid evidence="1 2">unnamed1</plasmid>
    </source>
</reference>
<evidence type="ECO:0000313" key="2">
    <source>
        <dbReference type="Proteomes" id="UP001622496"/>
    </source>
</evidence>
<keyword evidence="1" id="KW-0614">Plasmid</keyword>
<sequence>MESPDPAMRRHLLMEALTVLAALAPAQTAWLEKHGVVTDEIALDFGHAFRMVER</sequence>
<geneLocation type="plasmid" evidence="1 2">
    <name>unnamed1</name>
</geneLocation>
<name>A0ABZ1KG11_9ACTN</name>